<evidence type="ECO:0000256" key="4">
    <source>
        <dbReference type="PROSITE-ProRule" id="PRU00335"/>
    </source>
</evidence>
<evidence type="ECO:0000259" key="5">
    <source>
        <dbReference type="PROSITE" id="PS50977"/>
    </source>
</evidence>
<dbReference type="PANTHER" id="PTHR30055">
    <property type="entry name" value="HTH-TYPE TRANSCRIPTIONAL REGULATOR RUTR"/>
    <property type="match status" value="1"/>
</dbReference>
<feature type="DNA-binding region" description="H-T-H motif" evidence="4">
    <location>
        <begin position="37"/>
        <end position="56"/>
    </location>
</feature>
<keyword evidence="7" id="KW-1185">Reference proteome</keyword>
<evidence type="ECO:0000313" key="7">
    <source>
        <dbReference type="Proteomes" id="UP000191418"/>
    </source>
</evidence>
<organism evidence="6 7">
    <name type="scientific">Oceanospirillum multiglobuliferum</name>
    <dbReference type="NCBI Taxonomy" id="64969"/>
    <lineage>
        <taxon>Bacteria</taxon>
        <taxon>Pseudomonadati</taxon>
        <taxon>Pseudomonadota</taxon>
        <taxon>Gammaproteobacteria</taxon>
        <taxon>Oceanospirillales</taxon>
        <taxon>Oceanospirillaceae</taxon>
        <taxon>Oceanospirillum</taxon>
    </lineage>
</organism>
<reference evidence="6 7" key="1">
    <citation type="submission" date="2017-01" db="EMBL/GenBank/DDBJ databases">
        <title>Genome Sequencing of a Marine Spirillum, Oceanospirillum multiglobuliferum ATCC 33336, from Japan.</title>
        <authorList>
            <person name="Carney J.G."/>
            <person name="Trachtenberg A.M."/>
            <person name="Rheaume B.A."/>
            <person name="Linnane J.D."/>
            <person name="Pitts N.L."/>
            <person name="Mykles D.L."/>
            <person name="Maclea K.S."/>
        </authorList>
    </citation>
    <scope>NUCLEOTIDE SEQUENCE [LARGE SCALE GENOMIC DNA]</scope>
    <source>
        <strain evidence="6 7">ATCC 33336</strain>
    </source>
</reference>
<proteinExistence type="predicted"/>
<evidence type="ECO:0000256" key="2">
    <source>
        <dbReference type="ARBA" id="ARBA00023125"/>
    </source>
</evidence>
<evidence type="ECO:0000256" key="1">
    <source>
        <dbReference type="ARBA" id="ARBA00023015"/>
    </source>
</evidence>
<protein>
    <recommendedName>
        <fullName evidence="5">HTH tetR-type domain-containing protein</fullName>
    </recommendedName>
</protein>
<accession>A0A1T4P5P9</accession>
<dbReference type="InterPro" id="IPR009057">
    <property type="entry name" value="Homeodomain-like_sf"/>
</dbReference>
<dbReference type="PANTHER" id="PTHR30055:SF234">
    <property type="entry name" value="HTH-TYPE TRANSCRIPTIONAL REGULATOR BETI"/>
    <property type="match status" value="1"/>
</dbReference>
<dbReference type="AlphaFoldDB" id="A0A1T4P5P9"/>
<name>A0A1T4P5P9_9GAMM</name>
<gene>
    <name evidence="6" type="ORF">BTE48_12110</name>
</gene>
<dbReference type="OrthoDB" id="2356263at2"/>
<evidence type="ECO:0000256" key="3">
    <source>
        <dbReference type="ARBA" id="ARBA00023163"/>
    </source>
</evidence>
<dbReference type="InterPro" id="IPR050109">
    <property type="entry name" value="HTH-type_TetR-like_transc_reg"/>
</dbReference>
<evidence type="ECO:0000313" key="6">
    <source>
        <dbReference type="EMBL" id="OPX54853.1"/>
    </source>
</evidence>
<dbReference type="Gene3D" id="1.10.357.10">
    <property type="entry name" value="Tetracycline Repressor, domain 2"/>
    <property type="match status" value="1"/>
</dbReference>
<dbReference type="PROSITE" id="PS50977">
    <property type="entry name" value="HTH_TETR_2"/>
    <property type="match status" value="1"/>
</dbReference>
<dbReference type="STRING" id="64969.SAMN02745127_01372"/>
<keyword evidence="3" id="KW-0804">Transcription</keyword>
<dbReference type="InterPro" id="IPR023772">
    <property type="entry name" value="DNA-bd_HTH_TetR-type_CS"/>
</dbReference>
<keyword evidence="1" id="KW-0805">Transcription regulation</keyword>
<dbReference type="PRINTS" id="PR00455">
    <property type="entry name" value="HTHTETR"/>
</dbReference>
<dbReference type="Proteomes" id="UP000191418">
    <property type="component" value="Unassembled WGS sequence"/>
</dbReference>
<dbReference type="GO" id="GO:0000976">
    <property type="term" value="F:transcription cis-regulatory region binding"/>
    <property type="evidence" value="ECO:0007669"/>
    <property type="project" value="TreeGrafter"/>
</dbReference>
<keyword evidence="2 4" id="KW-0238">DNA-binding</keyword>
<dbReference type="InterPro" id="IPR001647">
    <property type="entry name" value="HTH_TetR"/>
</dbReference>
<dbReference type="SUPFAM" id="SSF48498">
    <property type="entry name" value="Tetracyclin repressor-like, C-terminal domain"/>
    <property type="match status" value="1"/>
</dbReference>
<dbReference type="Pfam" id="PF00440">
    <property type="entry name" value="TetR_N"/>
    <property type="match status" value="1"/>
</dbReference>
<comment type="caution">
    <text evidence="6">The sequence shown here is derived from an EMBL/GenBank/DDBJ whole genome shotgun (WGS) entry which is preliminary data.</text>
</comment>
<dbReference type="GO" id="GO:0003700">
    <property type="term" value="F:DNA-binding transcription factor activity"/>
    <property type="evidence" value="ECO:0007669"/>
    <property type="project" value="TreeGrafter"/>
</dbReference>
<sequence length="218" mass="24163">MKKEMGRPKQEGEADNRDKLLKAARKLFVRHGYTHTTTRIIAEEAGLTPAMIRYYFVDKRGLFEAVLQETIAPMLDALSADVQHQPPKDLFSFISLYAQIMAPSPDLPRLIIRSLYDTHSAEHEMVSQVFSRFIDTAVGRLSQALTQQGVLRPEVDIKLALISCVSLTVFPFLIPKLLTDKLGVTPDASFFAVLAQHNQQLLSSGLVAAPKQGASDDA</sequence>
<dbReference type="RefSeq" id="WP_078744988.1">
    <property type="nucleotide sequence ID" value="NZ_FUXG01000007.1"/>
</dbReference>
<feature type="domain" description="HTH tetR-type" evidence="5">
    <location>
        <begin position="14"/>
        <end position="74"/>
    </location>
</feature>
<dbReference type="SUPFAM" id="SSF46689">
    <property type="entry name" value="Homeodomain-like"/>
    <property type="match status" value="1"/>
</dbReference>
<dbReference type="PROSITE" id="PS01081">
    <property type="entry name" value="HTH_TETR_1"/>
    <property type="match status" value="1"/>
</dbReference>
<dbReference type="EMBL" id="MTSM01000017">
    <property type="protein sequence ID" value="OPX54853.1"/>
    <property type="molecule type" value="Genomic_DNA"/>
</dbReference>
<dbReference type="InterPro" id="IPR036271">
    <property type="entry name" value="Tet_transcr_reg_TetR-rel_C_sf"/>
</dbReference>